<evidence type="ECO:0000256" key="1">
    <source>
        <dbReference type="SAM" id="Phobius"/>
    </source>
</evidence>
<dbReference type="RefSeq" id="XP_003034285.1">
    <property type="nucleotide sequence ID" value="XM_003034239.1"/>
</dbReference>
<dbReference type="GeneID" id="9585332"/>
<dbReference type="EMBL" id="GL377304">
    <property type="protein sequence ID" value="EFI99382.1"/>
    <property type="molecule type" value="Genomic_DNA"/>
</dbReference>
<feature type="transmembrane region" description="Helical" evidence="1">
    <location>
        <begin position="62"/>
        <end position="83"/>
    </location>
</feature>
<sequence length="159" mass="16553">MPLMPSMHRVLAALLFFLTILSPVRAAAIPLSSSSAICYAAILEAREALAEEQDTHPISQNVVAAIVLGILLLVASITALCLIGSSSFRHHLCCVRGSAGEDLPAKPIDVDHTAYSVTTLGSCDGALVAHSSFTGTTFLHPAQVVVPAPSVALPIAMDR</sequence>
<dbReference type="HOGENOM" id="CLU_1661807_0_0_1"/>
<organism evidence="4">
    <name type="scientific">Schizophyllum commune (strain H4-8 / FGSC 9210)</name>
    <name type="common">Split gill fungus</name>
    <dbReference type="NCBI Taxonomy" id="578458"/>
    <lineage>
        <taxon>Eukaryota</taxon>
        <taxon>Fungi</taxon>
        <taxon>Dikarya</taxon>
        <taxon>Basidiomycota</taxon>
        <taxon>Agaricomycotina</taxon>
        <taxon>Agaricomycetes</taxon>
        <taxon>Agaricomycetidae</taxon>
        <taxon>Agaricales</taxon>
        <taxon>Schizophyllaceae</taxon>
        <taxon>Schizophyllum</taxon>
    </lineage>
</organism>
<name>D8PZ65_SCHCM</name>
<keyword evidence="1" id="KW-0472">Membrane</keyword>
<evidence type="ECO:0000256" key="2">
    <source>
        <dbReference type="SAM" id="SignalP"/>
    </source>
</evidence>
<dbReference type="KEGG" id="scm:SCHCO_02568505"/>
<dbReference type="AlphaFoldDB" id="D8PZ65"/>
<dbReference type="VEuPathDB" id="FungiDB:SCHCODRAFT_02568505"/>
<protein>
    <submittedName>
        <fullName evidence="3">Uncharacterized protein</fullName>
    </submittedName>
</protein>
<evidence type="ECO:0000313" key="3">
    <source>
        <dbReference type="EMBL" id="EFI99382.1"/>
    </source>
</evidence>
<reference evidence="3 4" key="1">
    <citation type="journal article" date="2010" name="Nat. Biotechnol.">
        <title>Genome sequence of the model mushroom Schizophyllum commune.</title>
        <authorList>
            <person name="Ohm R.A."/>
            <person name="de Jong J.F."/>
            <person name="Lugones L.G."/>
            <person name="Aerts A."/>
            <person name="Kothe E."/>
            <person name="Stajich J.E."/>
            <person name="de Vries R.P."/>
            <person name="Record E."/>
            <person name="Levasseur A."/>
            <person name="Baker S.E."/>
            <person name="Bartholomew K.A."/>
            <person name="Coutinho P.M."/>
            <person name="Erdmann S."/>
            <person name="Fowler T.J."/>
            <person name="Gathman A.C."/>
            <person name="Lombard V."/>
            <person name="Henrissat B."/>
            <person name="Knabe N."/>
            <person name="Kuees U."/>
            <person name="Lilly W.W."/>
            <person name="Lindquist E."/>
            <person name="Lucas S."/>
            <person name="Magnuson J.K."/>
            <person name="Piumi F."/>
            <person name="Raudaskoski M."/>
            <person name="Salamov A."/>
            <person name="Schmutz J."/>
            <person name="Schwarze F.W.M.R."/>
            <person name="vanKuyk P.A."/>
            <person name="Horton J.S."/>
            <person name="Grigoriev I.V."/>
            <person name="Woesten H.A.B."/>
        </authorList>
    </citation>
    <scope>NUCLEOTIDE SEQUENCE [LARGE SCALE GENOMIC DNA]</scope>
    <source>
        <strain evidence="4">H4-8 / FGSC 9210</strain>
    </source>
</reference>
<dbReference type="Proteomes" id="UP000007431">
    <property type="component" value="Unassembled WGS sequence"/>
</dbReference>
<evidence type="ECO:0000313" key="4">
    <source>
        <dbReference type="Proteomes" id="UP000007431"/>
    </source>
</evidence>
<keyword evidence="4" id="KW-1185">Reference proteome</keyword>
<feature type="chain" id="PRO_5003120428" evidence="2">
    <location>
        <begin position="27"/>
        <end position="159"/>
    </location>
</feature>
<accession>D8PZ65</accession>
<dbReference type="InParanoid" id="D8PZ65"/>
<feature type="signal peptide" evidence="2">
    <location>
        <begin position="1"/>
        <end position="26"/>
    </location>
</feature>
<keyword evidence="2" id="KW-0732">Signal</keyword>
<gene>
    <name evidence="3" type="ORF">SCHCODRAFT_106628</name>
</gene>
<proteinExistence type="predicted"/>
<feature type="non-terminal residue" evidence="3">
    <location>
        <position position="159"/>
    </location>
</feature>
<dbReference type="OrthoDB" id="10520997at2759"/>
<keyword evidence="1" id="KW-0812">Transmembrane</keyword>
<keyword evidence="1" id="KW-1133">Transmembrane helix</keyword>